<dbReference type="EMBL" id="LIAE01006923">
    <property type="protein sequence ID" value="PAV83791.1"/>
    <property type="molecule type" value="Genomic_DNA"/>
</dbReference>
<reference evidence="3 4" key="1">
    <citation type="journal article" date="2017" name="Curr. Biol.">
        <title>Genome architecture and evolution of a unichromosomal asexual nematode.</title>
        <authorList>
            <person name="Fradin H."/>
            <person name="Zegar C."/>
            <person name="Gutwein M."/>
            <person name="Lucas J."/>
            <person name="Kovtun M."/>
            <person name="Corcoran D."/>
            <person name="Baugh L.R."/>
            <person name="Kiontke K."/>
            <person name="Gunsalus K."/>
            <person name="Fitch D.H."/>
            <person name="Piano F."/>
        </authorList>
    </citation>
    <scope>NUCLEOTIDE SEQUENCE [LARGE SCALE GENOMIC DNA]</scope>
    <source>
        <strain evidence="3">PF1309</strain>
    </source>
</reference>
<dbReference type="AlphaFoldDB" id="A0A2A2LBX5"/>
<keyword evidence="2" id="KW-1133">Transmembrane helix</keyword>
<dbReference type="Proteomes" id="UP000218231">
    <property type="component" value="Unassembled WGS sequence"/>
</dbReference>
<evidence type="ECO:0000256" key="1">
    <source>
        <dbReference type="SAM" id="MobiDB-lite"/>
    </source>
</evidence>
<feature type="compositionally biased region" description="Basic and acidic residues" evidence="1">
    <location>
        <begin position="8"/>
        <end position="20"/>
    </location>
</feature>
<comment type="caution">
    <text evidence="3">The sequence shown here is derived from an EMBL/GenBank/DDBJ whole genome shotgun (WGS) entry which is preliminary data.</text>
</comment>
<name>A0A2A2LBX5_9BILA</name>
<protein>
    <submittedName>
        <fullName evidence="3">Uncharacterized protein</fullName>
    </submittedName>
</protein>
<gene>
    <name evidence="3" type="ORF">WR25_22951</name>
</gene>
<keyword evidence="2" id="KW-0472">Membrane</keyword>
<sequence length="103" mass="11594">MIESMLSKSREHEKRLHEQEDGAGDLVGRWLGLEGFRVYGLSPTQLVLGSIATASAAIVAASYFYRRDVWEFVLFPVQCQARWPLRQCVPRDCAHNHAIPVPG</sequence>
<feature type="region of interest" description="Disordered" evidence="1">
    <location>
        <begin position="1"/>
        <end position="20"/>
    </location>
</feature>
<feature type="transmembrane region" description="Helical" evidence="2">
    <location>
        <begin position="46"/>
        <end position="65"/>
    </location>
</feature>
<evidence type="ECO:0000256" key="2">
    <source>
        <dbReference type="SAM" id="Phobius"/>
    </source>
</evidence>
<evidence type="ECO:0000313" key="3">
    <source>
        <dbReference type="EMBL" id="PAV83791.1"/>
    </source>
</evidence>
<organism evidence="3 4">
    <name type="scientific">Diploscapter pachys</name>
    <dbReference type="NCBI Taxonomy" id="2018661"/>
    <lineage>
        <taxon>Eukaryota</taxon>
        <taxon>Metazoa</taxon>
        <taxon>Ecdysozoa</taxon>
        <taxon>Nematoda</taxon>
        <taxon>Chromadorea</taxon>
        <taxon>Rhabditida</taxon>
        <taxon>Rhabditina</taxon>
        <taxon>Rhabditomorpha</taxon>
        <taxon>Rhabditoidea</taxon>
        <taxon>Rhabditidae</taxon>
        <taxon>Diploscapter</taxon>
    </lineage>
</organism>
<proteinExistence type="predicted"/>
<keyword evidence="2" id="KW-0812">Transmembrane</keyword>
<accession>A0A2A2LBX5</accession>
<keyword evidence="4" id="KW-1185">Reference proteome</keyword>
<evidence type="ECO:0000313" key="4">
    <source>
        <dbReference type="Proteomes" id="UP000218231"/>
    </source>
</evidence>